<gene>
    <name evidence="1" type="ORF">SKTS_26930</name>
</gene>
<dbReference type="AlphaFoldDB" id="A0A6F8VFC8"/>
<dbReference type="Proteomes" id="UP000502260">
    <property type="component" value="Chromosome"/>
</dbReference>
<name>A0A6F8VFC8_9PROT</name>
<organism evidence="1 2">
    <name type="scientific">Sulfurimicrobium lacus</name>
    <dbReference type="NCBI Taxonomy" id="2715678"/>
    <lineage>
        <taxon>Bacteria</taxon>
        <taxon>Pseudomonadati</taxon>
        <taxon>Pseudomonadota</taxon>
        <taxon>Betaproteobacteria</taxon>
        <taxon>Nitrosomonadales</taxon>
        <taxon>Sulfuricellaceae</taxon>
        <taxon>Sulfurimicrobium</taxon>
    </lineage>
</organism>
<proteinExistence type="predicted"/>
<evidence type="ECO:0000313" key="2">
    <source>
        <dbReference type="Proteomes" id="UP000502260"/>
    </source>
</evidence>
<evidence type="ECO:0008006" key="3">
    <source>
        <dbReference type="Google" id="ProtNLM"/>
    </source>
</evidence>
<dbReference type="Pfam" id="PF10052">
    <property type="entry name" value="DUF2288"/>
    <property type="match status" value="1"/>
</dbReference>
<keyword evidence="2" id="KW-1185">Reference proteome</keyword>
<dbReference type="InterPro" id="IPR018741">
    <property type="entry name" value="DUF2288"/>
</dbReference>
<protein>
    <recommendedName>
        <fullName evidence="3">DUF2288 domain-containing protein</fullName>
    </recommendedName>
</protein>
<evidence type="ECO:0000313" key="1">
    <source>
        <dbReference type="EMBL" id="BCB27807.1"/>
    </source>
</evidence>
<dbReference type="RefSeq" id="WP_173066111.1">
    <property type="nucleotide sequence ID" value="NZ_AP022853.1"/>
</dbReference>
<dbReference type="EMBL" id="AP022853">
    <property type="protein sequence ID" value="BCB27807.1"/>
    <property type="molecule type" value="Genomic_DNA"/>
</dbReference>
<accession>A0A6F8VFC8</accession>
<dbReference type="KEGG" id="slac:SKTS_26930"/>
<reference evidence="2" key="1">
    <citation type="submission" date="2020-03" db="EMBL/GenBank/DDBJ databases">
        <title>Complete genome sequence of sulfur-oxidizing bacterium skT11.</title>
        <authorList>
            <person name="Kanda M."/>
            <person name="Kojima H."/>
            <person name="Fukui M."/>
        </authorList>
    </citation>
    <scope>NUCLEOTIDE SEQUENCE [LARGE SCALE GENOMIC DNA]</scope>
    <source>
        <strain evidence="2">skT11</strain>
    </source>
</reference>
<sequence>MTTSLPYDEDTRTRVNLETSRIPWKELLRFFAGGTVIAVSNELDLVEVAVQISHDNKAQVEQWMLAGKVARVSDELAKEWLETDAVLWAVIVKPWILVQP</sequence>